<feature type="region of interest" description="Disordered" evidence="6">
    <location>
        <begin position="1"/>
        <end position="37"/>
    </location>
</feature>
<dbReference type="InterPro" id="IPR013785">
    <property type="entry name" value="Aldolase_TIM"/>
</dbReference>
<evidence type="ECO:0000256" key="2">
    <source>
        <dbReference type="ARBA" id="ARBA00022691"/>
    </source>
</evidence>
<keyword evidence="5" id="KW-0411">Iron-sulfur</keyword>
<evidence type="ECO:0000256" key="4">
    <source>
        <dbReference type="ARBA" id="ARBA00023004"/>
    </source>
</evidence>
<comment type="cofactor">
    <cofactor evidence="1">
        <name>[4Fe-4S] cluster</name>
        <dbReference type="ChEBI" id="CHEBI:49883"/>
    </cofactor>
</comment>
<proteinExistence type="predicted"/>
<evidence type="ECO:0000313" key="8">
    <source>
        <dbReference type="Proteomes" id="UP000831532"/>
    </source>
</evidence>
<keyword evidence="8" id="KW-1185">Reference proteome</keyword>
<dbReference type="SFLD" id="SFLDS00029">
    <property type="entry name" value="Radical_SAM"/>
    <property type="match status" value="1"/>
</dbReference>
<dbReference type="PANTHER" id="PTHR11228:SF7">
    <property type="entry name" value="PQQA PEPTIDE CYCLASE"/>
    <property type="match status" value="1"/>
</dbReference>
<evidence type="ECO:0000256" key="3">
    <source>
        <dbReference type="ARBA" id="ARBA00022723"/>
    </source>
</evidence>
<keyword evidence="3" id="KW-0479">Metal-binding</keyword>
<evidence type="ECO:0000256" key="1">
    <source>
        <dbReference type="ARBA" id="ARBA00001966"/>
    </source>
</evidence>
<accession>A0ABY4AG07</accession>
<dbReference type="InterPro" id="IPR047771">
    <property type="entry name" value="Radical_SAM_STM4011-like"/>
</dbReference>
<evidence type="ECO:0000256" key="5">
    <source>
        <dbReference type="ARBA" id="ARBA00023014"/>
    </source>
</evidence>
<dbReference type="CDD" id="cd01335">
    <property type="entry name" value="Radical_SAM"/>
    <property type="match status" value="1"/>
</dbReference>
<dbReference type="PANTHER" id="PTHR11228">
    <property type="entry name" value="RADICAL SAM DOMAIN PROTEIN"/>
    <property type="match status" value="1"/>
</dbReference>
<dbReference type="NCBIfam" id="NF038073">
    <property type="entry name" value="rSAM_STM4011"/>
    <property type="match status" value="1"/>
</dbReference>
<dbReference type="Proteomes" id="UP000831532">
    <property type="component" value="Chromosome"/>
</dbReference>
<reference evidence="7 8" key="1">
    <citation type="submission" date="2020-10" db="EMBL/GenBank/DDBJ databases">
        <title>Genome analysis of Massilia species.</title>
        <authorList>
            <person name="Jung D.-H."/>
        </authorList>
    </citation>
    <scope>NUCLEOTIDE SEQUENCE [LARGE SCALE GENOMIC DNA]</scope>
    <source>
        <strain evidence="8">sipir</strain>
    </source>
</reference>
<keyword evidence="2" id="KW-0949">S-adenosyl-L-methionine</keyword>
<evidence type="ECO:0000313" key="7">
    <source>
        <dbReference type="EMBL" id="UOD33643.1"/>
    </source>
</evidence>
<name>A0ABY4AG07_9BURK</name>
<protein>
    <submittedName>
        <fullName evidence="7">Radical SAM/SPASM domain-containing protein</fullName>
    </submittedName>
</protein>
<dbReference type="EMBL" id="CP063361">
    <property type="protein sequence ID" value="UOD33643.1"/>
    <property type="molecule type" value="Genomic_DNA"/>
</dbReference>
<dbReference type="Gene3D" id="3.20.20.70">
    <property type="entry name" value="Aldolase class I"/>
    <property type="match status" value="1"/>
</dbReference>
<dbReference type="InterPro" id="IPR050377">
    <property type="entry name" value="Radical_SAM_PqqE_MftC-like"/>
</dbReference>
<sequence>MLPAAALGQAQPAPRAGQSGQPEEPVRAGAQSAQPGASSAQPVLSLLYRGTLSGCNYDCAYCPFAKRRDSRAKLARDAAEVARFVAWVGAQERPISVLFTPWGEGMIRRHYRDAITALSGMDHVRQVAIQTNLSGPLAWLEQAERGKVGLWCTYHPSQVRLERFIERCARLARMGIHFSVGIVAMREHFDDIRALRAALPGQHYLWLNAYDRRGPGYYQAEDLAWLDAIDPWFSYSRNPEMSRGKACRAGAEALSVDGDGEVQRCHFLPQRLGNLYQDNLENMLVEKPCSRLRKCDCYIGYAHRQDLPFYEDFGAGVLARIPLRLAPVRG</sequence>
<evidence type="ECO:0000256" key="6">
    <source>
        <dbReference type="SAM" id="MobiDB-lite"/>
    </source>
</evidence>
<dbReference type="SUPFAM" id="SSF102114">
    <property type="entry name" value="Radical SAM enzymes"/>
    <property type="match status" value="1"/>
</dbReference>
<gene>
    <name evidence="7" type="ORF">INH39_31215</name>
</gene>
<dbReference type="InterPro" id="IPR058240">
    <property type="entry name" value="rSAM_sf"/>
</dbReference>
<dbReference type="InterPro" id="IPR007197">
    <property type="entry name" value="rSAM"/>
</dbReference>
<organism evidence="7 8">
    <name type="scientific">Massilia violaceinigra</name>
    <dbReference type="NCBI Taxonomy" id="2045208"/>
    <lineage>
        <taxon>Bacteria</taxon>
        <taxon>Pseudomonadati</taxon>
        <taxon>Pseudomonadota</taxon>
        <taxon>Betaproteobacteria</taxon>
        <taxon>Burkholderiales</taxon>
        <taxon>Oxalobacteraceae</taxon>
        <taxon>Telluria group</taxon>
        <taxon>Massilia</taxon>
    </lineage>
</organism>
<keyword evidence="4" id="KW-0408">Iron</keyword>